<dbReference type="Proteomes" id="UP000231901">
    <property type="component" value="Chromosome"/>
</dbReference>
<reference evidence="3" key="1">
    <citation type="journal article" date="2018" name="Genome Announc.">
        <title>Complete genome sequence of a Dickeya fangzhongdai type strain causing bleeding canker of pear tree trunks.</title>
        <authorList>
            <person name="Zhao Y."/>
            <person name="Tian Y."/>
            <person name="Li X."/>
            <person name="Hu B."/>
        </authorList>
    </citation>
    <scope>NUCLEOTIDE SEQUENCE [LARGE SCALE GENOMIC DNA]</scope>
    <source>
        <strain evidence="3">DSM 101947</strain>
    </source>
</reference>
<keyword evidence="3" id="KW-1185">Reference proteome</keyword>
<evidence type="ECO:0008006" key="4">
    <source>
        <dbReference type="Google" id="ProtNLM"/>
    </source>
</evidence>
<evidence type="ECO:0000256" key="1">
    <source>
        <dbReference type="SAM" id="SignalP"/>
    </source>
</evidence>
<evidence type="ECO:0000313" key="3">
    <source>
        <dbReference type="Proteomes" id="UP000231901"/>
    </source>
</evidence>
<proteinExistence type="predicted"/>
<dbReference type="EMBL" id="CP025003">
    <property type="protein sequence ID" value="ATZ93226.1"/>
    <property type="molecule type" value="Genomic_DNA"/>
</dbReference>
<dbReference type="RefSeq" id="WP_100848954.1">
    <property type="nucleotide sequence ID" value="NZ_BMJF01000003.1"/>
</dbReference>
<keyword evidence="1" id="KW-0732">Signal</keyword>
<feature type="chain" id="PRO_5014733053" description="DUF1501 domain-containing protein" evidence="1">
    <location>
        <begin position="32"/>
        <end position="407"/>
    </location>
</feature>
<dbReference type="AlphaFoldDB" id="A0A2K8QIA7"/>
<accession>A0A2K8QIA7</accession>
<name>A0A2K8QIA7_9GAMM</name>
<dbReference type="GeneID" id="66563519"/>
<feature type="signal peptide" evidence="1">
    <location>
        <begin position="1"/>
        <end position="31"/>
    </location>
</feature>
<dbReference type="InterPro" id="IPR010869">
    <property type="entry name" value="DUF1501"/>
</dbReference>
<protein>
    <recommendedName>
        <fullName evidence="4">DUF1501 domain-containing protein</fullName>
    </recommendedName>
</protein>
<evidence type="ECO:0000313" key="2">
    <source>
        <dbReference type="EMBL" id="ATZ93226.1"/>
    </source>
</evidence>
<sequence length="407" mass="45448">MDKSILRTRRNLLKLFGSLPLVSLLPTSSLAENLQALGRQTGRRRLIILELFGGNDALNTLIPYRDPLYRRYRPNLAISPQDWIRLNDELAFNPSFKPLAELYQRGELAVIPDAGYPNPSLSHFDSTAIWNTGYVDTAQRSGWAGRTIAANRSWAVPHDANGIVFSGSPAFLQEEGIRILELQDTSALMSSDDVALRPAVQAPNSATHYIRSLLENHRDISQRIRQKLNRPNPFERLFRSSEYGYLEPIYIQGAQLLWLIACDVDTPVFKLGMSGFDLHGLMNELHRPLLHQVATLLMGLRRGLMDIGTWQDTLILVQSEFGRRPEENASGGTDHGTSGVALLLGGALSGGIYGSPSDLGKLDEAGNPYFTTDFRRIYSSIVTDFWRLPHNPLRNEGFEPLALRLSA</sequence>
<organism evidence="2 3">
    <name type="scientific">Dickeya fangzhongdai</name>
    <dbReference type="NCBI Taxonomy" id="1778540"/>
    <lineage>
        <taxon>Bacteria</taxon>
        <taxon>Pseudomonadati</taxon>
        <taxon>Pseudomonadota</taxon>
        <taxon>Gammaproteobacteria</taxon>
        <taxon>Enterobacterales</taxon>
        <taxon>Pectobacteriaceae</taxon>
        <taxon>Dickeya</taxon>
    </lineage>
</organism>
<dbReference type="KEGG" id="dfn:CVE23_04075"/>
<dbReference type="PANTHER" id="PTHR43737:SF1">
    <property type="entry name" value="DUF1501 DOMAIN-CONTAINING PROTEIN"/>
    <property type="match status" value="1"/>
</dbReference>
<gene>
    <name evidence="2" type="ORF">CVE23_04075</name>
</gene>
<dbReference type="Pfam" id="PF07394">
    <property type="entry name" value="DUF1501"/>
    <property type="match status" value="1"/>
</dbReference>
<dbReference type="PANTHER" id="PTHR43737">
    <property type="entry name" value="BLL7424 PROTEIN"/>
    <property type="match status" value="1"/>
</dbReference>